<protein>
    <submittedName>
        <fullName evidence="1">Uncharacterized protein</fullName>
    </submittedName>
</protein>
<dbReference type="Proteomes" id="UP000069272">
    <property type="component" value="Chromosome 2L"/>
</dbReference>
<dbReference type="AlphaFoldDB" id="A0A182FWR9"/>
<proteinExistence type="predicted"/>
<reference evidence="1 2" key="1">
    <citation type="journal article" date="2017" name="G3 (Bethesda)">
        <title>The Physical Genome Mapping of Anopheles albimanus Corrected Scaffold Misassemblies and Identified Interarm Rearrangements in Genus Anopheles.</title>
        <authorList>
            <person name="Artemov G.N."/>
            <person name="Peery A.N."/>
            <person name="Jiang X."/>
            <person name="Tu Z."/>
            <person name="Stegniy V.N."/>
            <person name="Sharakhova M.V."/>
            <person name="Sharakhov I.V."/>
        </authorList>
    </citation>
    <scope>NUCLEOTIDE SEQUENCE [LARGE SCALE GENOMIC DNA]</scope>
    <source>
        <strain evidence="1 2">ALBI9_A</strain>
    </source>
</reference>
<dbReference type="VEuPathDB" id="VectorBase:AALB014108"/>
<sequence>MRLTLLEGLTIIFEGSASVVAVDYFSFVNDLPVHRDESM</sequence>
<accession>A0A182FWR9</accession>
<evidence type="ECO:0000313" key="1">
    <source>
        <dbReference type="EnsemblMetazoa" id="AALB014108-PA"/>
    </source>
</evidence>
<reference evidence="1" key="2">
    <citation type="submission" date="2022-08" db="UniProtKB">
        <authorList>
            <consortium name="EnsemblMetazoa"/>
        </authorList>
    </citation>
    <scope>IDENTIFICATION</scope>
    <source>
        <strain evidence="1">STECLA/ALBI9_A</strain>
    </source>
</reference>
<keyword evidence="2" id="KW-1185">Reference proteome</keyword>
<dbReference type="EnsemblMetazoa" id="AALB014108-RA">
    <property type="protein sequence ID" value="AALB014108-PA"/>
    <property type="gene ID" value="AALB014108"/>
</dbReference>
<evidence type="ECO:0000313" key="2">
    <source>
        <dbReference type="Proteomes" id="UP000069272"/>
    </source>
</evidence>
<organism evidence="1 2">
    <name type="scientific">Anopheles albimanus</name>
    <name type="common">New world malaria mosquito</name>
    <dbReference type="NCBI Taxonomy" id="7167"/>
    <lineage>
        <taxon>Eukaryota</taxon>
        <taxon>Metazoa</taxon>
        <taxon>Ecdysozoa</taxon>
        <taxon>Arthropoda</taxon>
        <taxon>Hexapoda</taxon>
        <taxon>Insecta</taxon>
        <taxon>Pterygota</taxon>
        <taxon>Neoptera</taxon>
        <taxon>Endopterygota</taxon>
        <taxon>Diptera</taxon>
        <taxon>Nematocera</taxon>
        <taxon>Culicoidea</taxon>
        <taxon>Culicidae</taxon>
        <taxon>Anophelinae</taxon>
        <taxon>Anopheles</taxon>
    </lineage>
</organism>
<name>A0A182FWR9_ANOAL</name>